<evidence type="ECO:0000313" key="1">
    <source>
        <dbReference type="EMBL" id="KDS29747.1"/>
    </source>
</evidence>
<dbReference type="AlphaFoldDB" id="A0A078R721"/>
<name>A0A078R721_PHOVU</name>
<reference evidence="1 2" key="1">
    <citation type="submission" date="2014-04" db="EMBL/GenBank/DDBJ databases">
        <authorList>
            <person name="Sears C."/>
            <person name="Carroll K."/>
            <person name="Sack B.R."/>
            <person name="Qadri F."/>
            <person name="Myers L.L."/>
            <person name="Chung G.-T."/>
            <person name="Escheverria P."/>
            <person name="Fraser C.M."/>
            <person name="Sadzewicz L."/>
            <person name="Shefchek K.A."/>
            <person name="Tallon L."/>
            <person name="Das S.P."/>
            <person name="Daugherty S."/>
            <person name="Mongodin E.F."/>
        </authorList>
    </citation>
    <scope>NUCLEOTIDE SEQUENCE [LARGE SCALE GENOMIC DNA]</scope>
    <source>
        <strain evidence="2">3775 SL(B) 10 (iv)</strain>
    </source>
</reference>
<evidence type="ECO:0000313" key="2">
    <source>
        <dbReference type="Proteomes" id="UP000028134"/>
    </source>
</evidence>
<comment type="caution">
    <text evidence="1">The sequence shown here is derived from an EMBL/GenBank/DDBJ whole genome shotgun (WGS) entry which is preliminary data.</text>
</comment>
<accession>A0A078R721</accession>
<dbReference type="EMBL" id="JNHI01000019">
    <property type="protein sequence ID" value="KDS29747.1"/>
    <property type="molecule type" value="Genomic_DNA"/>
</dbReference>
<sequence length="99" mass="11367">MSKTRANNGMKENLSPTTESKDNLLIGQIYWKGCAYPVREIDTGKHLFKVSVESLLDELINDMRNGIYEAMEACEEIDAYCTDEELRTLSDSELYKLYC</sequence>
<dbReference type="Proteomes" id="UP000028134">
    <property type="component" value="Unassembled WGS sequence"/>
</dbReference>
<dbReference type="RefSeq" id="WP_226766873.1">
    <property type="nucleotide sequence ID" value="NZ_JNHI01000019.1"/>
</dbReference>
<proteinExistence type="predicted"/>
<dbReference type="PATRIC" id="fig|1339350.3.peg.2770"/>
<protein>
    <submittedName>
        <fullName evidence="1">Uncharacterized protein</fullName>
    </submittedName>
</protein>
<gene>
    <name evidence="1" type="ORF">M097_2892</name>
</gene>
<organism evidence="1 2">
    <name type="scientific">Phocaeicola vulgatus str. 3775 SL</name>
    <name type="common">B</name>
    <name type="synonym">iv</name>
    <dbReference type="NCBI Taxonomy" id="1339350"/>
    <lineage>
        <taxon>Bacteria</taxon>
        <taxon>Pseudomonadati</taxon>
        <taxon>Bacteroidota</taxon>
        <taxon>Bacteroidia</taxon>
        <taxon>Bacteroidales</taxon>
        <taxon>Bacteroidaceae</taxon>
        <taxon>Phocaeicola</taxon>
    </lineage>
</organism>